<dbReference type="RefSeq" id="WP_144250736.1">
    <property type="nucleotide sequence ID" value="NZ_VLPK01000007.1"/>
</dbReference>
<reference evidence="1 2" key="1">
    <citation type="submission" date="2019-07" db="EMBL/GenBank/DDBJ databases">
        <authorList>
            <person name="Huq M.A."/>
        </authorList>
    </citation>
    <scope>NUCLEOTIDE SEQUENCE [LARGE SCALE GENOMIC DNA]</scope>
    <source>
        <strain evidence="1 2">MAH-19</strain>
    </source>
</reference>
<dbReference type="InterPro" id="IPR006175">
    <property type="entry name" value="YjgF/YER057c/UK114"/>
</dbReference>
<comment type="caution">
    <text evidence="1">The sequence shown here is derived from an EMBL/GenBank/DDBJ whole genome shotgun (WGS) entry which is preliminary data.</text>
</comment>
<evidence type="ECO:0000313" key="2">
    <source>
        <dbReference type="Proteomes" id="UP000318733"/>
    </source>
</evidence>
<dbReference type="PANTHER" id="PTHR11803">
    <property type="entry name" value="2-IMINOBUTANOATE/2-IMINOPROPANOATE DEAMINASE RIDA"/>
    <property type="match status" value="1"/>
</dbReference>
<dbReference type="InterPro" id="IPR035959">
    <property type="entry name" value="RutC-like_sf"/>
</dbReference>
<dbReference type="CDD" id="cd00448">
    <property type="entry name" value="YjgF_YER057c_UK114_family"/>
    <property type="match status" value="1"/>
</dbReference>
<accession>A0A556M9F7</accession>
<dbReference type="Pfam" id="PF01042">
    <property type="entry name" value="Ribonuc_L-PSP"/>
    <property type="match status" value="1"/>
</dbReference>
<organism evidence="1 2">
    <name type="scientific">Mucilaginibacter corticis</name>
    <dbReference type="NCBI Taxonomy" id="2597670"/>
    <lineage>
        <taxon>Bacteria</taxon>
        <taxon>Pseudomonadati</taxon>
        <taxon>Bacteroidota</taxon>
        <taxon>Sphingobacteriia</taxon>
        <taxon>Sphingobacteriales</taxon>
        <taxon>Sphingobacteriaceae</taxon>
        <taxon>Mucilaginibacter</taxon>
    </lineage>
</organism>
<dbReference type="SUPFAM" id="SSF55298">
    <property type="entry name" value="YjgF-like"/>
    <property type="match status" value="1"/>
</dbReference>
<name>A0A556M9F7_9SPHI</name>
<dbReference type="GO" id="GO:0005829">
    <property type="term" value="C:cytosol"/>
    <property type="evidence" value="ECO:0007669"/>
    <property type="project" value="TreeGrafter"/>
</dbReference>
<protein>
    <submittedName>
        <fullName evidence="1">RidA family protein</fullName>
    </submittedName>
</protein>
<dbReference type="Gene3D" id="3.30.1330.40">
    <property type="entry name" value="RutC-like"/>
    <property type="match status" value="1"/>
</dbReference>
<dbReference type="Proteomes" id="UP000318733">
    <property type="component" value="Unassembled WGS sequence"/>
</dbReference>
<keyword evidence="2" id="KW-1185">Reference proteome</keyword>
<sequence>MEQSNTTAKVKTFNLGAASEYANILISQGYSVNGMIYISGQYAHDTSDAVTGVGDFAAQVRQTLKNIDLVLAGFDVTKTNIADMIIYLTNPPEQSGPLVPLLQEYMGEHRPAATVIGVTGLWYPEQLIEIRVVAHAN</sequence>
<evidence type="ECO:0000313" key="1">
    <source>
        <dbReference type="EMBL" id="TSJ36445.1"/>
    </source>
</evidence>
<proteinExistence type="predicted"/>
<dbReference type="AlphaFoldDB" id="A0A556M9F7"/>
<gene>
    <name evidence="1" type="ORF">FO440_23375</name>
</gene>
<dbReference type="EMBL" id="VLPK01000007">
    <property type="protein sequence ID" value="TSJ36445.1"/>
    <property type="molecule type" value="Genomic_DNA"/>
</dbReference>
<dbReference type="PANTHER" id="PTHR11803:SF39">
    <property type="entry name" value="2-IMINOBUTANOATE_2-IMINOPROPANOATE DEAMINASE"/>
    <property type="match status" value="1"/>
</dbReference>
<dbReference type="OrthoDB" id="9799840at2"/>
<dbReference type="GO" id="GO:0019239">
    <property type="term" value="F:deaminase activity"/>
    <property type="evidence" value="ECO:0007669"/>
    <property type="project" value="TreeGrafter"/>
</dbReference>